<dbReference type="Proteomes" id="UP000178435">
    <property type="component" value="Unassembled WGS sequence"/>
</dbReference>
<evidence type="ECO:0000313" key="3">
    <source>
        <dbReference type="EMBL" id="OGL46042.1"/>
    </source>
</evidence>
<keyword evidence="1" id="KW-0812">Transmembrane</keyword>
<keyword evidence="1" id="KW-1133">Transmembrane helix</keyword>
<dbReference type="InterPro" id="IPR014004">
    <property type="entry name" value="Transpt-assoc_nodulatn_dom_bac"/>
</dbReference>
<dbReference type="InterPro" id="IPR007055">
    <property type="entry name" value="BON_dom"/>
</dbReference>
<dbReference type="SMART" id="SM00749">
    <property type="entry name" value="BON"/>
    <property type="match status" value="1"/>
</dbReference>
<dbReference type="Gene3D" id="3.30.1340.30">
    <property type="match status" value="1"/>
</dbReference>
<dbReference type="PANTHER" id="PTHR34606">
    <property type="entry name" value="BON DOMAIN-CONTAINING PROTEIN"/>
    <property type="match status" value="1"/>
</dbReference>
<sequence length="111" mass="12426">MKKEVFFEVFLEVVLIVLAVLMVLVLSNCAYLTGRTAGEIVDDSSIKTVINSKIVEDKDLSYLKIDVDSKKGNVVLTGFVPNQRAEERLIELARQVRGVKSVKSELKIENK</sequence>
<proteinExistence type="predicted"/>
<dbReference type="Pfam" id="PF04972">
    <property type="entry name" value="BON"/>
    <property type="match status" value="1"/>
</dbReference>
<organism evidence="3 4">
    <name type="scientific">Candidatus Schekmanbacteria bacterium RBG_16_38_11</name>
    <dbReference type="NCBI Taxonomy" id="1817880"/>
    <lineage>
        <taxon>Bacteria</taxon>
        <taxon>Candidatus Schekmaniibacteriota</taxon>
    </lineage>
</organism>
<feature type="domain" description="BON" evidence="2">
    <location>
        <begin position="42"/>
        <end position="110"/>
    </location>
</feature>
<name>A0A1F7RWX4_9BACT</name>
<evidence type="ECO:0000313" key="4">
    <source>
        <dbReference type="Proteomes" id="UP000178435"/>
    </source>
</evidence>
<protein>
    <recommendedName>
        <fullName evidence="2">BON domain-containing protein</fullName>
    </recommendedName>
</protein>
<feature type="transmembrane region" description="Helical" evidence="1">
    <location>
        <begin position="6"/>
        <end position="26"/>
    </location>
</feature>
<comment type="caution">
    <text evidence="3">The sequence shown here is derived from an EMBL/GenBank/DDBJ whole genome shotgun (WGS) entry which is preliminary data.</text>
</comment>
<evidence type="ECO:0000259" key="2">
    <source>
        <dbReference type="PROSITE" id="PS50914"/>
    </source>
</evidence>
<gene>
    <name evidence="3" type="ORF">A2149_04340</name>
</gene>
<dbReference type="PANTHER" id="PTHR34606:SF16">
    <property type="entry name" value="BON DOMAIN-CONTAINING PROTEIN"/>
    <property type="match status" value="1"/>
</dbReference>
<dbReference type="AlphaFoldDB" id="A0A1F7RWX4"/>
<reference evidence="3 4" key="1">
    <citation type="journal article" date="2016" name="Nat. Commun.">
        <title>Thousands of microbial genomes shed light on interconnected biogeochemical processes in an aquifer system.</title>
        <authorList>
            <person name="Anantharaman K."/>
            <person name="Brown C.T."/>
            <person name="Hug L.A."/>
            <person name="Sharon I."/>
            <person name="Castelle C.J."/>
            <person name="Probst A.J."/>
            <person name="Thomas B.C."/>
            <person name="Singh A."/>
            <person name="Wilkins M.J."/>
            <person name="Karaoz U."/>
            <person name="Brodie E.L."/>
            <person name="Williams K.H."/>
            <person name="Hubbard S.S."/>
            <person name="Banfield J.F."/>
        </authorList>
    </citation>
    <scope>NUCLEOTIDE SEQUENCE [LARGE SCALE GENOMIC DNA]</scope>
</reference>
<accession>A0A1F7RWX4</accession>
<dbReference type="InterPro" id="IPR051686">
    <property type="entry name" value="Lipoprotein_DolP"/>
</dbReference>
<dbReference type="EMBL" id="MGDF01000068">
    <property type="protein sequence ID" value="OGL46042.1"/>
    <property type="molecule type" value="Genomic_DNA"/>
</dbReference>
<keyword evidence="1" id="KW-0472">Membrane</keyword>
<dbReference type="PROSITE" id="PS50914">
    <property type="entry name" value="BON"/>
    <property type="match status" value="1"/>
</dbReference>
<evidence type="ECO:0000256" key="1">
    <source>
        <dbReference type="SAM" id="Phobius"/>
    </source>
</evidence>